<dbReference type="AlphaFoldDB" id="A0AA38P5Y8"/>
<dbReference type="Proteomes" id="UP001163846">
    <property type="component" value="Unassembled WGS sequence"/>
</dbReference>
<sequence>MSNSASLPPIQNFAENRQLEGTSNFLAFSDSVVSTARGYGLEGYLNGSIPRPNVTTAPAVMAAGAAPGQPLVAVPTANNSTTPTTAEWDLRNARLAAIIFLNVKNPRGIGLSPTQTAEELWNRITAK</sequence>
<organism evidence="1 2">
    <name type="scientific">Lentinula raphanica</name>
    <dbReference type="NCBI Taxonomy" id="153919"/>
    <lineage>
        <taxon>Eukaryota</taxon>
        <taxon>Fungi</taxon>
        <taxon>Dikarya</taxon>
        <taxon>Basidiomycota</taxon>
        <taxon>Agaricomycotina</taxon>
        <taxon>Agaricomycetes</taxon>
        <taxon>Agaricomycetidae</taxon>
        <taxon>Agaricales</taxon>
        <taxon>Marasmiineae</taxon>
        <taxon>Omphalotaceae</taxon>
        <taxon>Lentinula</taxon>
    </lineage>
</organism>
<comment type="caution">
    <text evidence="1">The sequence shown here is derived from an EMBL/GenBank/DDBJ whole genome shotgun (WGS) entry which is preliminary data.</text>
</comment>
<accession>A0AA38P5Y8</accession>
<dbReference type="EMBL" id="MU806292">
    <property type="protein sequence ID" value="KAJ3836801.1"/>
    <property type="molecule type" value="Genomic_DNA"/>
</dbReference>
<proteinExistence type="predicted"/>
<evidence type="ECO:0000313" key="2">
    <source>
        <dbReference type="Proteomes" id="UP001163846"/>
    </source>
</evidence>
<name>A0AA38P5Y8_9AGAR</name>
<evidence type="ECO:0000313" key="1">
    <source>
        <dbReference type="EMBL" id="KAJ3836801.1"/>
    </source>
</evidence>
<gene>
    <name evidence="1" type="ORF">F5878DRAFT_506444</name>
</gene>
<protein>
    <submittedName>
        <fullName evidence="1">Uncharacterized protein</fullName>
    </submittedName>
</protein>
<reference evidence="1" key="1">
    <citation type="submission" date="2022-08" db="EMBL/GenBank/DDBJ databases">
        <authorList>
            <consortium name="DOE Joint Genome Institute"/>
            <person name="Min B."/>
            <person name="Riley R."/>
            <person name="Sierra-Patev S."/>
            <person name="Naranjo-Ortiz M."/>
            <person name="Looney B."/>
            <person name="Konkel Z."/>
            <person name="Slot J.C."/>
            <person name="Sakamoto Y."/>
            <person name="Steenwyk J.L."/>
            <person name="Rokas A."/>
            <person name="Carro J."/>
            <person name="Camarero S."/>
            <person name="Ferreira P."/>
            <person name="Molpeceres G."/>
            <person name="Ruiz-Duenas F.J."/>
            <person name="Serrano A."/>
            <person name="Henrissat B."/>
            <person name="Drula E."/>
            <person name="Hughes K.W."/>
            <person name="Mata J.L."/>
            <person name="Ishikawa N.K."/>
            <person name="Vargas-Isla R."/>
            <person name="Ushijima S."/>
            <person name="Smith C.A."/>
            <person name="Ahrendt S."/>
            <person name="Andreopoulos W."/>
            <person name="He G."/>
            <person name="Labutti K."/>
            <person name="Lipzen A."/>
            <person name="Ng V."/>
            <person name="Sandor L."/>
            <person name="Barry K."/>
            <person name="Martinez A.T."/>
            <person name="Xiao Y."/>
            <person name="Gibbons J.G."/>
            <person name="Terashima K."/>
            <person name="Hibbett D.S."/>
            <person name="Grigoriev I.V."/>
        </authorList>
    </citation>
    <scope>NUCLEOTIDE SEQUENCE</scope>
    <source>
        <strain evidence="1">TFB9207</strain>
    </source>
</reference>
<feature type="non-terminal residue" evidence="1">
    <location>
        <position position="127"/>
    </location>
</feature>
<keyword evidence="2" id="KW-1185">Reference proteome</keyword>